<protein>
    <submittedName>
        <fullName evidence="1">Str. FM013</fullName>
    </submittedName>
</protein>
<name>A0A0G4P6E4_PENC3</name>
<dbReference type="STRING" id="1429867.A0A0G4P6E4"/>
<dbReference type="EMBL" id="HG793139">
    <property type="protein sequence ID" value="CRL21893.1"/>
    <property type="molecule type" value="Genomic_DNA"/>
</dbReference>
<dbReference type="CDD" id="cd09272">
    <property type="entry name" value="RNase_HI_RT_Ty1"/>
    <property type="match status" value="1"/>
</dbReference>
<dbReference type="AlphaFoldDB" id="A0A0G4P6E4"/>
<proteinExistence type="predicted"/>
<evidence type="ECO:0000313" key="1">
    <source>
        <dbReference type="EMBL" id="CRL21893.1"/>
    </source>
</evidence>
<organism evidence="1 2">
    <name type="scientific">Penicillium camemberti (strain FM 013)</name>
    <dbReference type="NCBI Taxonomy" id="1429867"/>
    <lineage>
        <taxon>Eukaryota</taxon>
        <taxon>Fungi</taxon>
        <taxon>Dikarya</taxon>
        <taxon>Ascomycota</taxon>
        <taxon>Pezizomycotina</taxon>
        <taxon>Eurotiomycetes</taxon>
        <taxon>Eurotiomycetidae</taxon>
        <taxon>Eurotiales</taxon>
        <taxon>Aspergillaceae</taxon>
        <taxon>Penicillium</taxon>
    </lineage>
</organism>
<evidence type="ECO:0000313" key="2">
    <source>
        <dbReference type="Proteomes" id="UP000053732"/>
    </source>
</evidence>
<sequence>MDGAVREALFLVKLLQQLHLETTFQVPICTDSDNAVAILKNDAYKKSTKWLDVKYHFVRHAWRQNWIDIRVIDSKDNPTDALTKALPKVDFERLREFFVAKKDVSN</sequence>
<keyword evidence="2" id="KW-1185">Reference proteome</keyword>
<reference evidence="1 2" key="1">
    <citation type="journal article" date="2014" name="Nat. Commun.">
        <title>Multiple recent horizontal transfers of a large genomic region in cheese making fungi.</title>
        <authorList>
            <person name="Cheeseman K."/>
            <person name="Ropars J."/>
            <person name="Renault P."/>
            <person name="Dupont J."/>
            <person name="Gouzy J."/>
            <person name="Branca A."/>
            <person name="Abraham A.L."/>
            <person name="Ceppi M."/>
            <person name="Conseiller E."/>
            <person name="Debuchy R."/>
            <person name="Malagnac F."/>
            <person name="Goarin A."/>
            <person name="Silar P."/>
            <person name="Lacoste S."/>
            <person name="Sallet E."/>
            <person name="Bensimon A."/>
            <person name="Giraud T."/>
            <person name="Brygoo Y."/>
        </authorList>
    </citation>
    <scope>NUCLEOTIDE SEQUENCE [LARGE SCALE GENOMIC DNA]</scope>
    <source>
        <strain evidence="2">FM 013</strain>
    </source>
</reference>
<gene>
    <name evidence="1" type="ORF">PCAMFM013_S006g000433</name>
</gene>
<dbReference type="Proteomes" id="UP000053732">
    <property type="component" value="Unassembled WGS sequence"/>
</dbReference>
<accession>A0A0G4P6E4</accession>